<dbReference type="PROSITE" id="PS50835">
    <property type="entry name" value="IG_LIKE"/>
    <property type="match status" value="1"/>
</dbReference>
<feature type="compositionally biased region" description="Pro residues" evidence="1">
    <location>
        <begin position="10"/>
        <end position="20"/>
    </location>
</feature>
<organism evidence="3 4">
    <name type="scientific">Labrus bergylta</name>
    <name type="common">ballan wrasse</name>
    <dbReference type="NCBI Taxonomy" id="56723"/>
    <lineage>
        <taxon>Eukaryota</taxon>
        <taxon>Metazoa</taxon>
        <taxon>Chordata</taxon>
        <taxon>Craniata</taxon>
        <taxon>Vertebrata</taxon>
        <taxon>Euteleostomi</taxon>
        <taxon>Actinopterygii</taxon>
        <taxon>Neopterygii</taxon>
        <taxon>Teleostei</taxon>
        <taxon>Neoteleostei</taxon>
        <taxon>Acanthomorphata</taxon>
        <taxon>Eupercaria</taxon>
        <taxon>Labriformes</taxon>
        <taxon>Labridae</taxon>
        <taxon>Labrus</taxon>
    </lineage>
</organism>
<dbReference type="Gene3D" id="2.60.40.10">
    <property type="entry name" value="Immunoglobulins"/>
    <property type="match status" value="1"/>
</dbReference>
<dbReference type="Ensembl" id="ENSLBET00000016518.1">
    <property type="protein sequence ID" value="ENSLBEP00000015588.1"/>
    <property type="gene ID" value="ENSLBEG00000012118.1"/>
</dbReference>
<dbReference type="SUPFAM" id="SSF48726">
    <property type="entry name" value="Immunoglobulin"/>
    <property type="match status" value="1"/>
</dbReference>
<proteinExistence type="predicted"/>
<keyword evidence="4" id="KW-1185">Reference proteome</keyword>
<reference evidence="3" key="1">
    <citation type="submission" date="2025-08" db="UniProtKB">
        <authorList>
            <consortium name="Ensembl"/>
        </authorList>
    </citation>
    <scope>IDENTIFICATION</scope>
</reference>
<protein>
    <recommendedName>
        <fullName evidence="2">Ig-like domain-containing protein</fullName>
    </recommendedName>
</protein>
<evidence type="ECO:0000259" key="2">
    <source>
        <dbReference type="PROSITE" id="PS50835"/>
    </source>
</evidence>
<reference evidence="3" key="2">
    <citation type="submission" date="2025-09" db="UniProtKB">
        <authorList>
            <consortium name="Ensembl"/>
        </authorList>
    </citation>
    <scope>IDENTIFICATION</scope>
</reference>
<dbReference type="InterPro" id="IPR003597">
    <property type="entry name" value="Ig_C1-set"/>
</dbReference>
<accession>A0A3Q3F831</accession>
<dbReference type="InParanoid" id="A0A3Q3F831"/>
<dbReference type="AlphaFoldDB" id="A0A3Q3F831"/>
<dbReference type="Pfam" id="PF07654">
    <property type="entry name" value="C1-set"/>
    <property type="match status" value="1"/>
</dbReference>
<dbReference type="InterPro" id="IPR036179">
    <property type="entry name" value="Ig-like_dom_sf"/>
</dbReference>
<dbReference type="STRING" id="56723.ENSLBEP00000015588"/>
<dbReference type="GeneTree" id="ENSGT01150000287411"/>
<dbReference type="InterPro" id="IPR007110">
    <property type="entry name" value="Ig-like_dom"/>
</dbReference>
<feature type="domain" description="Ig-like" evidence="2">
    <location>
        <begin position="79"/>
        <end position="173"/>
    </location>
</feature>
<evidence type="ECO:0000313" key="3">
    <source>
        <dbReference type="Ensembl" id="ENSLBEP00000015588.1"/>
    </source>
</evidence>
<sequence>VPAAAGSRLSPPPPPPPLNPPVHSMGLLLHMSMALHSLLQSNLDQSSCRFRIRLNVVNAADSVCVTCFSFKDEEQVVKPVVSVYPAASRGRLEEKSSLLCLASAMFPPVVRISWRRQTESGCLEELPSADGQQLELRESGCTASVLQIYQTKFSYEYSCYVQHEGGTVEALIDTECRLQRNSN</sequence>
<evidence type="ECO:0000313" key="4">
    <source>
        <dbReference type="Proteomes" id="UP000261660"/>
    </source>
</evidence>
<evidence type="ECO:0000256" key="1">
    <source>
        <dbReference type="SAM" id="MobiDB-lite"/>
    </source>
</evidence>
<dbReference type="Proteomes" id="UP000261660">
    <property type="component" value="Unplaced"/>
</dbReference>
<dbReference type="InterPro" id="IPR013783">
    <property type="entry name" value="Ig-like_fold"/>
</dbReference>
<feature type="region of interest" description="Disordered" evidence="1">
    <location>
        <begin position="1"/>
        <end position="21"/>
    </location>
</feature>
<name>A0A3Q3F831_9LABR</name>